<evidence type="ECO:0000256" key="1">
    <source>
        <dbReference type="SAM" id="SignalP"/>
    </source>
</evidence>
<keyword evidence="1" id="KW-0732">Signal</keyword>
<feature type="signal peptide" evidence="1">
    <location>
        <begin position="1"/>
        <end position="19"/>
    </location>
</feature>
<evidence type="ECO:0000313" key="2">
    <source>
        <dbReference type="EMBL" id="JAD12233.1"/>
    </source>
</evidence>
<reference evidence="2" key="1">
    <citation type="submission" date="2014-11" db="EMBL/GenBank/DDBJ databases">
        <authorList>
            <person name="Geib S."/>
        </authorList>
    </citation>
    <scope>NUCLEOTIDE SEQUENCE</scope>
</reference>
<protein>
    <submittedName>
        <fullName evidence="2">Probable salivary secreted peptide</fullName>
    </submittedName>
</protein>
<dbReference type="Pfam" id="PF15868">
    <property type="entry name" value="MBF2"/>
    <property type="match status" value="1"/>
</dbReference>
<dbReference type="EMBL" id="GBXI01002059">
    <property type="protein sequence ID" value="JAD12233.1"/>
    <property type="molecule type" value="Transcribed_RNA"/>
</dbReference>
<gene>
    <name evidence="2" type="primary">SSP_1</name>
    <name evidence="2" type="ORF">g.8211</name>
</gene>
<feature type="chain" id="PRO_5001995196" evidence="1">
    <location>
        <begin position="20"/>
        <end position="117"/>
    </location>
</feature>
<sequence>MKVIVQVCVLFAIAAVAYSASSTWGVRNSTDVLILNTRVFHPAVRNIAQTFYFDIPASYQSNNKVISAIYLDDQFQNSTGPVNTLVAGGPGWTYASVQMRTQTSIGLNVTVLVYARN</sequence>
<dbReference type="GeneID" id="105209314"/>
<proteinExistence type="predicted"/>
<reference evidence="2" key="2">
    <citation type="journal article" date="2015" name="Gigascience">
        <title>Reconstructing a comprehensive transcriptome assembly of a white-pupal translocated strain of the pest fruit fly Bactrocera cucurbitae.</title>
        <authorList>
            <person name="Sim S.B."/>
            <person name="Calla B."/>
            <person name="Hall B."/>
            <person name="DeRego T."/>
            <person name="Geib S.M."/>
        </authorList>
    </citation>
    <scope>NUCLEOTIDE SEQUENCE</scope>
</reference>
<name>A0A0A1XNV8_ZEUCU</name>
<dbReference type="PANTHER" id="PTHR37685">
    <property type="entry name" value="GEO11136P1-RELATED"/>
    <property type="match status" value="1"/>
</dbReference>
<dbReference type="PANTHER" id="PTHR37685:SF1">
    <property type="entry name" value="GEO11136P1-RELATED"/>
    <property type="match status" value="1"/>
</dbReference>
<dbReference type="InterPro" id="IPR031734">
    <property type="entry name" value="MBF2"/>
</dbReference>
<accession>A0A0A1XNV8</accession>
<dbReference type="AlphaFoldDB" id="A0A0A1XNV8"/>
<dbReference type="OrthoDB" id="8192785at2759"/>
<organism evidence="2">
    <name type="scientific">Zeugodacus cucurbitae</name>
    <name type="common">Melon fruit fly</name>
    <name type="synonym">Bactrocera cucurbitae</name>
    <dbReference type="NCBI Taxonomy" id="28588"/>
    <lineage>
        <taxon>Eukaryota</taxon>
        <taxon>Metazoa</taxon>
        <taxon>Ecdysozoa</taxon>
        <taxon>Arthropoda</taxon>
        <taxon>Hexapoda</taxon>
        <taxon>Insecta</taxon>
        <taxon>Pterygota</taxon>
        <taxon>Neoptera</taxon>
        <taxon>Endopterygota</taxon>
        <taxon>Diptera</taxon>
        <taxon>Brachycera</taxon>
        <taxon>Muscomorpha</taxon>
        <taxon>Tephritoidea</taxon>
        <taxon>Tephritidae</taxon>
        <taxon>Zeugodacus</taxon>
        <taxon>Zeugodacus</taxon>
    </lineage>
</organism>